<gene>
    <name evidence="2" type="ORF">VitviT2T_014841</name>
</gene>
<name>A0ABY9CLL2_VITVI</name>
<feature type="region of interest" description="Disordered" evidence="1">
    <location>
        <begin position="103"/>
        <end position="143"/>
    </location>
</feature>
<evidence type="ECO:0000313" key="3">
    <source>
        <dbReference type="Proteomes" id="UP001227230"/>
    </source>
</evidence>
<organism evidence="2 3">
    <name type="scientific">Vitis vinifera</name>
    <name type="common">Grape</name>
    <dbReference type="NCBI Taxonomy" id="29760"/>
    <lineage>
        <taxon>Eukaryota</taxon>
        <taxon>Viridiplantae</taxon>
        <taxon>Streptophyta</taxon>
        <taxon>Embryophyta</taxon>
        <taxon>Tracheophyta</taxon>
        <taxon>Spermatophyta</taxon>
        <taxon>Magnoliopsida</taxon>
        <taxon>eudicotyledons</taxon>
        <taxon>Gunneridae</taxon>
        <taxon>Pentapetalae</taxon>
        <taxon>rosids</taxon>
        <taxon>Vitales</taxon>
        <taxon>Vitaceae</taxon>
        <taxon>Viteae</taxon>
        <taxon>Vitis</taxon>
    </lineage>
</organism>
<dbReference type="EMBL" id="CP126657">
    <property type="protein sequence ID" value="WJZ96123.1"/>
    <property type="molecule type" value="Genomic_DNA"/>
</dbReference>
<sequence length="143" mass="16062">MKFDLDGLVVIGRVDSSTNACLLAENLGSSDREMPRSRGLIDKVIFRENDPLVILLERTVTVMVLCPNIQTKAQSEIDAPWSSKALLNITFKGTLQEFSKETLQQNMNQLDPAYSLNADDENSYADPEEYSEDSDSDEDYNSF</sequence>
<keyword evidence="3" id="KW-1185">Reference proteome</keyword>
<feature type="compositionally biased region" description="Acidic residues" evidence="1">
    <location>
        <begin position="118"/>
        <end position="143"/>
    </location>
</feature>
<protein>
    <submittedName>
        <fullName evidence="2">Uncharacterized protein</fullName>
    </submittedName>
</protein>
<proteinExistence type="predicted"/>
<evidence type="ECO:0000313" key="2">
    <source>
        <dbReference type="EMBL" id="WJZ96123.1"/>
    </source>
</evidence>
<dbReference type="Proteomes" id="UP001227230">
    <property type="component" value="Chromosome 10"/>
</dbReference>
<accession>A0ABY9CLL2</accession>
<reference evidence="2 3" key="1">
    <citation type="journal article" date="2023" name="Hortic Res">
        <title>The complete reference genome for grapevine (Vitis vinifera L.) genetics and breeding.</title>
        <authorList>
            <person name="Shi X."/>
            <person name="Cao S."/>
            <person name="Wang X."/>
            <person name="Huang S."/>
            <person name="Wang Y."/>
            <person name="Liu Z."/>
            <person name="Liu W."/>
            <person name="Leng X."/>
            <person name="Peng Y."/>
            <person name="Wang N."/>
            <person name="Wang Y."/>
            <person name="Ma Z."/>
            <person name="Xu X."/>
            <person name="Zhang F."/>
            <person name="Xue H."/>
            <person name="Zhong H."/>
            <person name="Wang Y."/>
            <person name="Zhang K."/>
            <person name="Velt A."/>
            <person name="Avia K."/>
            <person name="Holtgrawe D."/>
            <person name="Grimplet J."/>
            <person name="Matus J.T."/>
            <person name="Ware D."/>
            <person name="Wu X."/>
            <person name="Wang H."/>
            <person name="Liu C."/>
            <person name="Fang Y."/>
            <person name="Rustenholz C."/>
            <person name="Cheng Z."/>
            <person name="Xiao H."/>
            <person name="Zhou Y."/>
        </authorList>
    </citation>
    <scope>NUCLEOTIDE SEQUENCE [LARGE SCALE GENOMIC DNA]</scope>
    <source>
        <strain evidence="3">cv. Pinot noir / PN40024</strain>
        <tissue evidence="2">Leaf</tissue>
    </source>
</reference>
<evidence type="ECO:0000256" key="1">
    <source>
        <dbReference type="SAM" id="MobiDB-lite"/>
    </source>
</evidence>